<dbReference type="InterPro" id="IPR015422">
    <property type="entry name" value="PyrdxlP-dep_Trfase_small"/>
</dbReference>
<dbReference type="InterPro" id="IPR015424">
    <property type="entry name" value="PyrdxlP-dep_Trfase"/>
</dbReference>
<feature type="domain" description="Aminotransferase class I/classII large" evidence="11">
    <location>
        <begin position="44"/>
        <end position="394"/>
    </location>
</feature>
<sequence>MPIKGLTSPYPSYPAHFDIEAIIRPNILSLEPYRSARDDYDIGILLDANENALGHSIPTDDPTLTSLPAGANLNRYPSPTHIPIKARLAELRGLSSTDHVFLGVGSDEVIDLVMRVTCQPRQDKILTCPPTYGMYKVTAQVNDVEVVEVPLITDQGKFDVDLEAVNKAVASDPTIKLIFLCSPGNPTGTRIPLPKIISILENPDFKGIVVVDEAYIDFAGEEKEVSAVSLVEKYGNVCVSQTLSKGHGLAAIRLGIAYSSAPMVQILSNTKAPYSVSTPTASLALSALSPPAIQTFQSKISQLIRNRTFLLEQFKSIPALGAVLGANHANFILVQVLDGPNGKVSNTRAKEVYTRMAEQERVVVRFRGNELGCEGCLRVTVGSDEECKVLVQRLTKVLA</sequence>
<evidence type="ECO:0000313" key="12">
    <source>
        <dbReference type="EMBL" id="CED83603.1"/>
    </source>
</evidence>
<dbReference type="PANTHER" id="PTHR42885:SF2">
    <property type="entry name" value="HISTIDINOL-PHOSPHATE AMINOTRANSFERASE"/>
    <property type="match status" value="1"/>
</dbReference>
<name>A0A0F7SUF0_PHARH</name>
<dbReference type="NCBIfam" id="TIGR01141">
    <property type="entry name" value="hisC"/>
    <property type="match status" value="1"/>
</dbReference>
<dbReference type="InterPro" id="IPR005861">
    <property type="entry name" value="HisP_aminotrans"/>
</dbReference>
<evidence type="ECO:0000256" key="4">
    <source>
        <dbReference type="ARBA" id="ARBA00022576"/>
    </source>
</evidence>
<evidence type="ECO:0000256" key="3">
    <source>
        <dbReference type="ARBA" id="ARBA00012748"/>
    </source>
</evidence>
<evidence type="ECO:0000256" key="6">
    <source>
        <dbReference type="ARBA" id="ARBA00022679"/>
    </source>
</evidence>
<evidence type="ECO:0000256" key="9">
    <source>
        <dbReference type="ARBA" id="ARBA00030262"/>
    </source>
</evidence>
<dbReference type="Gene3D" id="3.90.1150.10">
    <property type="entry name" value="Aspartate Aminotransferase, domain 1"/>
    <property type="match status" value="1"/>
</dbReference>
<dbReference type="EMBL" id="LN483157">
    <property type="protein sequence ID" value="CED83603.1"/>
    <property type="molecule type" value="Genomic_DNA"/>
</dbReference>
<comment type="cofactor">
    <cofactor evidence="1">
        <name>pyridoxal 5'-phosphate</name>
        <dbReference type="ChEBI" id="CHEBI:597326"/>
    </cofactor>
</comment>
<proteinExistence type="inferred from homology"/>
<keyword evidence="8" id="KW-0368">Histidine biosynthesis</keyword>
<accession>A0A0F7SUF0</accession>
<comment type="catalytic activity">
    <reaction evidence="10">
        <text>L-histidinol phosphate + 2-oxoglutarate = 3-(imidazol-4-yl)-2-oxopropyl phosphate + L-glutamate</text>
        <dbReference type="Rhea" id="RHEA:23744"/>
        <dbReference type="ChEBI" id="CHEBI:16810"/>
        <dbReference type="ChEBI" id="CHEBI:29985"/>
        <dbReference type="ChEBI" id="CHEBI:57766"/>
        <dbReference type="ChEBI" id="CHEBI:57980"/>
        <dbReference type="EC" id="2.6.1.9"/>
    </reaction>
</comment>
<keyword evidence="6 12" id="KW-0808">Transferase</keyword>
<dbReference type="GO" id="GO:0004400">
    <property type="term" value="F:histidinol-phosphate transaminase activity"/>
    <property type="evidence" value="ECO:0007669"/>
    <property type="project" value="UniProtKB-EC"/>
</dbReference>
<dbReference type="SUPFAM" id="SSF53383">
    <property type="entry name" value="PLP-dependent transferases"/>
    <property type="match status" value="1"/>
</dbReference>
<dbReference type="GO" id="GO:0000105">
    <property type="term" value="P:L-histidine biosynthetic process"/>
    <property type="evidence" value="ECO:0007669"/>
    <property type="project" value="UniProtKB-KW"/>
</dbReference>
<dbReference type="Pfam" id="PF00155">
    <property type="entry name" value="Aminotran_1_2"/>
    <property type="match status" value="1"/>
</dbReference>
<comment type="pathway">
    <text evidence="2">Amino-acid biosynthesis; L-histidine biosynthesis; L-histidine from 5-phospho-alpha-D-ribose 1-diphosphate: step 7/9.</text>
</comment>
<dbReference type="InterPro" id="IPR004839">
    <property type="entry name" value="Aminotransferase_I/II_large"/>
</dbReference>
<dbReference type="GO" id="GO:0030170">
    <property type="term" value="F:pyridoxal phosphate binding"/>
    <property type="evidence" value="ECO:0007669"/>
    <property type="project" value="InterPro"/>
</dbReference>
<dbReference type="InterPro" id="IPR015421">
    <property type="entry name" value="PyrdxlP-dep_Trfase_major"/>
</dbReference>
<evidence type="ECO:0000256" key="7">
    <source>
        <dbReference type="ARBA" id="ARBA00022898"/>
    </source>
</evidence>
<dbReference type="AlphaFoldDB" id="A0A0F7SUF0"/>
<dbReference type="EC" id="2.6.1.9" evidence="3"/>
<protein>
    <recommendedName>
        <fullName evidence="3">histidinol-phosphate transaminase</fullName>
        <ecNumber evidence="3">2.6.1.9</ecNumber>
    </recommendedName>
    <alternativeName>
        <fullName evidence="9">Imidazole acetol-phosphate transaminase</fullName>
    </alternativeName>
</protein>
<dbReference type="PANTHER" id="PTHR42885">
    <property type="entry name" value="HISTIDINOL-PHOSPHATE AMINOTRANSFERASE-RELATED"/>
    <property type="match status" value="1"/>
</dbReference>
<dbReference type="HAMAP" id="MF_01023">
    <property type="entry name" value="HisC_aminotrans_2"/>
    <property type="match status" value="1"/>
</dbReference>
<evidence type="ECO:0000256" key="8">
    <source>
        <dbReference type="ARBA" id="ARBA00023102"/>
    </source>
</evidence>
<evidence type="ECO:0000256" key="5">
    <source>
        <dbReference type="ARBA" id="ARBA00022605"/>
    </source>
</evidence>
<organism evidence="12">
    <name type="scientific">Phaffia rhodozyma</name>
    <name type="common">Yeast</name>
    <name type="synonym">Xanthophyllomyces dendrorhous</name>
    <dbReference type="NCBI Taxonomy" id="264483"/>
    <lineage>
        <taxon>Eukaryota</taxon>
        <taxon>Fungi</taxon>
        <taxon>Dikarya</taxon>
        <taxon>Basidiomycota</taxon>
        <taxon>Agaricomycotina</taxon>
        <taxon>Tremellomycetes</taxon>
        <taxon>Cystofilobasidiales</taxon>
        <taxon>Mrakiaceae</taxon>
        <taxon>Phaffia</taxon>
    </lineage>
</organism>
<evidence type="ECO:0000256" key="2">
    <source>
        <dbReference type="ARBA" id="ARBA00005011"/>
    </source>
</evidence>
<keyword evidence="5" id="KW-0028">Amino-acid biosynthesis</keyword>
<evidence type="ECO:0000256" key="1">
    <source>
        <dbReference type="ARBA" id="ARBA00001933"/>
    </source>
</evidence>
<evidence type="ECO:0000256" key="10">
    <source>
        <dbReference type="ARBA" id="ARBA00047481"/>
    </source>
</evidence>
<dbReference type="CDD" id="cd00609">
    <property type="entry name" value="AAT_like"/>
    <property type="match status" value="1"/>
</dbReference>
<evidence type="ECO:0000259" key="11">
    <source>
        <dbReference type="Pfam" id="PF00155"/>
    </source>
</evidence>
<keyword evidence="4 12" id="KW-0032">Aminotransferase</keyword>
<keyword evidence="7" id="KW-0663">Pyridoxal phosphate</keyword>
<dbReference type="Gene3D" id="3.40.640.10">
    <property type="entry name" value="Type I PLP-dependent aspartate aminotransferase-like (Major domain)"/>
    <property type="match status" value="1"/>
</dbReference>
<reference evidence="12" key="1">
    <citation type="submission" date="2014-08" db="EMBL/GenBank/DDBJ databases">
        <authorList>
            <person name="Sharma Rahul"/>
            <person name="Thines Marco"/>
        </authorList>
    </citation>
    <scope>NUCLEOTIDE SEQUENCE</scope>
</reference>